<dbReference type="HOGENOM" id="CLU_1917329_0_0_1"/>
<dbReference type="AlphaFoldDB" id="G9MGW8"/>
<dbReference type="GeneID" id="25789992"/>
<organism evidence="1 2">
    <name type="scientific">Hypocrea virens (strain Gv29-8 / FGSC 10586)</name>
    <name type="common">Gliocladium virens</name>
    <name type="synonym">Trichoderma virens</name>
    <dbReference type="NCBI Taxonomy" id="413071"/>
    <lineage>
        <taxon>Eukaryota</taxon>
        <taxon>Fungi</taxon>
        <taxon>Dikarya</taxon>
        <taxon>Ascomycota</taxon>
        <taxon>Pezizomycotina</taxon>
        <taxon>Sordariomycetes</taxon>
        <taxon>Hypocreomycetidae</taxon>
        <taxon>Hypocreales</taxon>
        <taxon>Hypocreaceae</taxon>
        <taxon>Trichoderma</taxon>
    </lineage>
</organism>
<accession>G9MGW8</accession>
<dbReference type="EMBL" id="ABDF02000002">
    <property type="protein sequence ID" value="EHK25963.1"/>
    <property type="molecule type" value="Genomic_DNA"/>
</dbReference>
<dbReference type="InParanoid" id="G9MGW8"/>
<dbReference type="Proteomes" id="UP000007115">
    <property type="component" value="Unassembled WGS sequence"/>
</dbReference>
<comment type="caution">
    <text evidence="1">The sequence shown here is derived from an EMBL/GenBank/DDBJ whole genome shotgun (WGS) entry which is preliminary data.</text>
</comment>
<sequence>MSLVPHPTAFARYHMLRPLDTSGCDYPSDGTGGSILASLIFDSSSLPLFTNHDSGTELLHYDTSGPAACSDIACMAYPGTHAIPDRLRRAGCWRSLPSTVGSMSNHWLARRDKVVGIFGYLRHQQQLCLSAK</sequence>
<evidence type="ECO:0000313" key="2">
    <source>
        <dbReference type="Proteomes" id="UP000007115"/>
    </source>
</evidence>
<dbReference type="RefSeq" id="XP_013960179.1">
    <property type="nucleotide sequence ID" value="XM_014104704.1"/>
</dbReference>
<dbReference type="VEuPathDB" id="FungiDB:TRIVIDRAFT_197386"/>
<reference evidence="1 2" key="1">
    <citation type="journal article" date="2011" name="Genome Biol.">
        <title>Comparative genome sequence analysis underscores mycoparasitism as the ancestral life style of Trichoderma.</title>
        <authorList>
            <person name="Kubicek C.P."/>
            <person name="Herrera-Estrella A."/>
            <person name="Seidl-Seiboth V."/>
            <person name="Martinez D.A."/>
            <person name="Druzhinina I.S."/>
            <person name="Thon M."/>
            <person name="Zeilinger S."/>
            <person name="Casas-Flores S."/>
            <person name="Horwitz B.A."/>
            <person name="Mukherjee P.K."/>
            <person name="Mukherjee M."/>
            <person name="Kredics L."/>
            <person name="Alcaraz L.D."/>
            <person name="Aerts A."/>
            <person name="Antal Z."/>
            <person name="Atanasova L."/>
            <person name="Cervantes-Badillo M.G."/>
            <person name="Challacombe J."/>
            <person name="Chertkov O."/>
            <person name="McCluskey K."/>
            <person name="Coulpier F."/>
            <person name="Deshpande N."/>
            <person name="von Doehren H."/>
            <person name="Ebbole D.J."/>
            <person name="Esquivel-Naranjo E.U."/>
            <person name="Fekete E."/>
            <person name="Flipphi M."/>
            <person name="Glaser F."/>
            <person name="Gomez-Rodriguez E.Y."/>
            <person name="Gruber S."/>
            <person name="Han C."/>
            <person name="Henrissat B."/>
            <person name="Hermosa R."/>
            <person name="Hernandez-Onate M."/>
            <person name="Karaffa L."/>
            <person name="Kosti I."/>
            <person name="Le Crom S."/>
            <person name="Lindquist E."/>
            <person name="Lucas S."/>
            <person name="Luebeck M."/>
            <person name="Luebeck P.S."/>
            <person name="Margeot A."/>
            <person name="Metz B."/>
            <person name="Misra M."/>
            <person name="Nevalainen H."/>
            <person name="Omann M."/>
            <person name="Packer N."/>
            <person name="Perrone G."/>
            <person name="Uresti-Rivera E.E."/>
            <person name="Salamov A."/>
            <person name="Schmoll M."/>
            <person name="Seiboth B."/>
            <person name="Shapiro H."/>
            <person name="Sukno S."/>
            <person name="Tamayo-Ramos J.A."/>
            <person name="Tisch D."/>
            <person name="Wiest A."/>
            <person name="Wilkinson H.H."/>
            <person name="Zhang M."/>
            <person name="Coutinho P.M."/>
            <person name="Kenerley C.M."/>
            <person name="Monte E."/>
            <person name="Baker S.E."/>
            <person name="Grigoriev I.V."/>
        </authorList>
    </citation>
    <scope>NUCLEOTIDE SEQUENCE [LARGE SCALE GENOMIC DNA]</scope>
    <source>
        <strain evidence="2">Gv29-8 / FGSC 10586</strain>
    </source>
</reference>
<evidence type="ECO:0000313" key="1">
    <source>
        <dbReference type="EMBL" id="EHK25963.1"/>
    </source>
</evidence>
<protein>
    <submittedName>
        <fullName evidence="1">Uncharacterized protein</fullName>
    </submittedName>
</protein>
<proteinExistence type="predicted"/>
<name>G9MGW8_HYPVG</name>
<gene>
    <name evidence="1" type="ORF">TRIVIDRAFT_197386</name>
</gene>
<keyword evidence="2" id="KW-1185">Reference proteome</keyword>